<dbReference type="EMBL" id="SNTY01000008">
    <property type="protein sequence ID" value="TEU30473.1"/>
    <property type="molecule type" value="Genomic_DNA"/>
</dbReference>
<dbReference type="SUPFAM" id="SSF54975">
    <property type="entry name" value="Acylphosphatase/BLUF domain-like"/>
    <property type="match status" value="1"/>
</dbReference>
<dbReference type="InterPro" id="IPR036046">
    <property type="entry name" value="Acylphosphatase-like_dom_sf"/>
</dbReference>
<gene>
    <name evidence="3" type="ORF">E2B99_02115</name>
</gene>
<reference evidence="3 4" key="1">
    <citation type="submission" date="2019-03" db="EMBL/GenBank/DDBJ databases">
        <title>Alkanindiges illinoisensis: a potential pathogenic isolated from ascites of a gastric cancer patient with abdominal metastasis.</title>
        <authorList>
            <person name="Hu X."/>
            <person name="Yang B."/>
            <person name="Yan X."/>
            <person name="Lin L."/>
            <person name="Zhao H."/>
            <person name="Zhou F."/>
            <person name="Su B."/>
            <person name="Chen J."/>
            <person name="Rui Y."/>
            <person name="Wang Q."/>
            <person name="Zheng L."/>
        </authorList>
    </citation>
    <scope>NUCLEOTIDE SEQUENCE [LARGE SCALE GENOMIC DNA]</scope>
    <source>
        <strain evidence="3 4">NFYY 23406</strain>
    </source>
</reference>
<protein>
    <recommendedName>
        <fullName evidence="2">BLUF domain-containing protein</fullName>
    </recommendedName>
</protein>
<evidence type="ECO:0000256" key="1">
    <source>
        <dbReference type="SAM" id="Phobius"/>
    </source>
</evidence>
<keyword evidence="1" id="KW-1133">Transmembrane helix</keyword>
<dbReference type="Proteomes" id="UP000297834">
    <property type="component" value="Unassembled WGS sequence"/>
</dbReference>
<keyword evidence="4" id="KW-1185">Reference proteome</keyword>
<evidence type="ECO:0000313" key="3">
    <source>
        <dbReference type="EMBL" id="TEU30473.1"/>
    </source>
</evidence>
<feature type="transmembrane region" description="Helical" evidence="1">
    <location>
        <begin position="170"/>
        <end position="196"/>
    </location>
</feature>
<evidence type="ECO:0000259" key="2">
    <source>
        <dbReference type="PROSITE" id="PS50925"/>
    </source>
</evidence>
<accession>A0A4Y7XFC1</accession>
<keyword evidence="1" id="KW-0472">Membrane</keyword>
<evidence type="ECO:0000313" key="4">
    <source>
        <dbReference type="Proteomes" id="UP000297834"/>
    </source>
</evidence>
<dbReference type="Pfam" id="PF04940">
    <property type="entry name" value="BLUF"/>
    <property type="match status" value="1"/>
</dbReference>
<feature type="domain" description="BLUF" evidence="2">
    <location>
        <begin position="10"/>
        <end position="104"/>
    </location>
</feature>
<dbReference type="SMART" id="SM01034">
    <property type="entry name" value="BLUF"/>
    <property type="match status" value="1"/>
</dbReference>
<proteinExistence type="predicted"/>
<sequence>MPHREKIQRVRAIGFPGTFNDAPPLERRDMISHLIEDATIYFQRGDLSGILFYGDNHIFHYLEAKASYMDELKRDVLNYPLFHGQKFLYDEAIPQWNFKTWQVKYVRNEQPLKEFFKRHGWDQFNPFLLEGALLDEFMQIVMLYADAGEIFETDSAANQIHHVPEKEATLWHYMLGTVALIALAWLAFILLSHFGYINFTPLYQQ</sequence>
<keyword evidence="1" id="KW-0812">Transmembrane</keyword>
<dbReference type="OrthoDB" id="6717181at2"/>
<dbReference type="AlphaFoldDB" id="A0A4Y7XFC1"/>
<dbReference type="Gene3D" id="3.30.70.100">
    <property type="match status" value="1"/>
</dbReference>
<comment type="caution">
    <text evidence="3">The sequence shown here is derived from an EMBL/GenBank/DDBJ whole genome shotgun (WGS) entry which is preliminary data.</text>
</comment>
<name>A0A4Y7XFC1_9GAMM</name>
<dbReference type="PROSITE" id="PS50925">
    <property type="entry name" value="BLUF"/>
    <property type="match status" value="1"/>
</dbReference>
<dbReference type="GO" id="GO:0071949">
    <property type="term" value="F:FAD binding"/>
    <property type="evidence" value="ECO:0007669"/>
    <property type="project" value="InterPro"/>
</dbReference>
<organism evidence="3 4">
    <name type="scientific">Alkanindiges illinoisensis</name>
    <dbReference type="NCBI Taxonomy" id="197183"/>
    <lineage>
        <taxon>Bacteria</taxon>
        <taxon>Pseudomonadati</taxon>
        <taxon>Pseudomonadota</taxon>
        <taxon>Gammaproteobacteria</taxon>
        <taxon>Moraxellales</taxon>
        <taxon>Moraxellaceae</taxon>
        <taxon>Alkanindiges</taxon>
    </lineage>
</organism>
<dbReference type="InterPro" id="IPR007024">
    <property type="entry name" value="BLUF_domain"/>
</dbReference>
<dbReference type="GO" id="GO:0009882">
    <property type="term" value="F:blue light photoreceptor activity"/>
    <property type="evidence" value="ECO:0007669"/>
    <property type="project" value="InterPro"/>
</dbReference>